<comment type="catalytic activity">
    <reaction evidence="10">
        <text>a (3R)-hydroxyacyl-[ACP] + L-ornithine = a lyso-ornithine lipid + holo-[ACP] + H(+)</text>
        <dbReference type="Rhea" id="RHEA:20633"/>
        <dbReference type="Rhea" id="RHEA-COMP:9685"/>
        <dbReference type="Rhea" id="RHEA-COMP:9945"/>
        <dbReference type="ChEBI" id="CHEBI:15378"/>
        <dbReference type="ChEBI" id="CHEBI:46911"/>
        <dbReference type="ChEBI" id="CHEBI:64479"/>
        <dbReference type="ChEBI" id="CHEBI:78827"/>
        <dbReference type="ChEBI" id="CHEBI:138482"/>
        <dbReference type="EC" id="2.3.2.30"/>
    </reaction>
    <physiologicalReaction direction="left-to-right" evidence="10">
        <dbReference type="Rhea" id="RHEA:20634"/>
    </physiologicalReaction>
</comment>
<dbReference type="Gene3D" id="3.40.630.30">
    <property type="match status" value="1"/>
</dbReference>
<comment type="function">
    <text evidence="9">Catalyzes the first step in the biosynthesis of ornithine lipids, which are phosphorus-free membrane lipids. Catalyzes the 3-hydroxyacyl-acyl carrier protein-dependent acylation of ornithine to form lyso-ornithine lipid (LOL).</text>
</comment>
<keyword evidence="3 11" id="KW-0808">Transferase</keyword>
<dbReference type="InterPro" id="IPR052351">
    <property type="entry name" value="Ornithine_N-alpha-AT"/>
</dbReference>
<protein>
    <recommendedName>
        <fullName evidence="8">L-ornithine N(alpha)-acyltransferase</fullName>
        <ecNumber evidence="7">2.3.2.30</ecNumber>
    </recommendedName>
</protein>
<name>A0ABY6DSX8_9NEIS</name>
<evidence type="ECO:0000313" key="12">
    <source>
        <dbReference type="Proteomes" id="UP001061302"/>
    </source>
</evidence>
<organism evidence="11 12">
    <name type="scientific">Chitiniphilus purpureus</name>
    <dbReference type="NCBI Taxonomy" id="2981137"/>
    <lineage>
        <taxon>Bacteria</taxon>
        <taxon>Pseudomonadati</taxon>
        <taxon>Pseudomonadota</taxon>
        <taxon>Betaproteobacteria</taxon>
        <taxon>Neisseriales</taxon>
        <taxon>Chitinibacteraceae</taxon>
        <taxon>Chitiniphilus</taxon>
    </lineage>
</organism>
<dbReference type="RefSeq" id="WP_263125963.1">
    <property type="nucleotide sequence ID" value="NZ_CP106753.1"/>
</dbReference>
<evidence type="ECO:0000256" key="1">
    <source>
        <dbReference type="ARBA" id="ARBA00005189"/>
    </source>
</evidence>
<dbReference type="Pfam" id="PF13444">
    <property type="entry name" value="Acetyltransf_5"/>
    <property type="match status" value="1"/>
</dbReference>
<keyword evidence="2" id="KW-0444">Lipid biosynthesis</keyword>
<evidence type="ECO:0000256" key="5">
    <source>
        <dbReference type="ARBA" id="ARBA00023315"/>
    </source>
</evidence>
<evidence type="ECO:0000256" key="4">
    <source>
        <dbReference type="ARBA" id="ARBA00023098"/>
    </source>
</evidence>
<reference evidence="11" key="1">
    <citation type="submission" date="2022-10" db="EMBL/GenBank/DDBJ databases">
        <title>Chitiniphilus purpureus sp. nov., a novel chitin-degrading bacterium isolated from crawfish pond sediment.</title>
        <authorList>
            <person name="Li K."/>
        </authorList>
    </citation>
    <scope>NUCLEOTIDE SEQUENCE</scope>
    <source>
        <strain evidence="11">CD1</strain>
    </source>
</reference>
<proteinExistence type="inferred from homology"/>
<dbReference type="EMBL" id="CP106753">
    <property type="protein sequence ID" value="UXY16586.1"/>
    <property type="molecule type" value="Genomic_DNA"/>
</dbReference>
<dbReference type="SUPFAM" id="SSF55729">
    <property type="entry name" value="Acyl-CoA N-acyltransferases (Nat)"/>
    <property type="match status" value="1"/>
</dbReference>
<sequence>MLQQLHSDTAKHARRLSLALANTQEQIRAAQALRHKVFVEEMGARLTPGTPGLDQDLFDPYCEHLIVQDDETGEVVGTYRILTPHQARRLGSYYADTEFDLTRLQHLRSQFVEVGRSCVHPDYRNGATIALLWSGLAEYMRRHGYQYLIGCASISLSDGGHCAASLYRKLIETAYAPIEWRVFPRCPLPLAALDQRLPVPTPPLIKGYLRAGALICGEPAWDPDFNTADLFVLLPMRRIDTRYAKHFVR</sequence>
<accession>A0ABY6DSX8</accession>
<comment type="similarity">
    <text evidence="6">Belongs to the acetyltransferase family. OlsB subfamily.</text>
</comment>
<evidence type="ECO:0000256" key="8">
    <source>
        <dbReference type="ARBA" id="ARBA00039866"/>
    </source>
</evidence>
<evidence type="ECO:0000256" key="10">
    <source>
        <dbReference type="ARBA" id="ARBA00047785"/>
    </source>
</evidence>
<gene>
    <name evidence="11" type="ORF">N8I74_06085</name>
</gene>
<keyword evidence="5 11" id="KW-0012">Acyltransferase</keyword>
<evidence type="ECO:0000313" key="11">
    <source>
        <dbReference type="EMBL" id="UXY16586.1"/>
    </source>
</evidence>
<dbReference type="PANTHER" id="PTHR37323">
    <property type="entry name" value="GCN5-RELATED N-ACETYLTRANSFERASE"/>
    <property type="match status" value="1"/>
</dbReference>
<dbReference type="EC" id="2.3.2.30" evidence="7"/>
<dbReference type="GO" id="GO:0016746">
    <property type="term" value="F:acyltransferase activity"/>
    <property type="evidence" value="ECO:0007669"/>
    <property type="project" value="UniProtKB-KW"/>
</dbReference>
<evidence type="ECO:0000256" key="2">
    <source>
        <dbReference type="ARBA" id="ARBA00022516"/>
    </source>
</evidence>
<evidence type="ECO:0000256" key="9">
    <source>
        <dbReference type="ARBA" id="ARBA00045724"/>
    </source>
</evidence>
<comment type="pathway">
    <text evidence="1">Lipid metabolism.</text>
</comment>
<dbReference type="Proteomes" id="UP001061302">
    <property type="component" value="Chromosome"/>
</dbReference>
<evidence type="ECO:0000256" key="7">
    <source>
        <dbReference type="ARBA" id="ARBA00039058"/>
    </source>
</evidence>
<dbReference type="PANTHER" id="PTHR37323:SF1">
    <property type="entry name" value="L-ORNITHINE N(ALPHA)-ACYLTRANSFERASE"/>
    <property type="match status" value="1"/>
</dbReference>
<keyword evidence="12" id="KW-1185">Reference proteome</keyword>
<keyword evidence="4" id="KW-0443">Lipid metabolism</keyword>
<evidence type="ECO:0000256" key="3">
    <source>
        <dbReference type="ARBA" id="ARBA00022679"/>
    </source>
</evidence>
<evidence type="ECO:0000256" key="6">
    <source>
        <dbReference type="ARBA" id="ARBA00038095"/>
    </source>
</evidence>
<dbReference type="InterPro" id="IPR016181">
    <property type="entry name" value="Acyl_CoA_acyltransferase"/>
</dbReference>